<sequence>MLLALMDSANNMGSSSSPPSDLRYKGQKRKSTATDDSVAVDRPHENEPGSSNTELDLSLSLGPPKAHTNIAQNPAEPGNNDVPAQVQNPTPRAPAIRICLECGTTNTTVWRRGPKGMKTLCNACGLRYWSQEKLVSTLFSSKHP</sequence>
<dbReference type="CDD" id="cd00202">
    <property type="entry name" value="ZnF_GATA"/>
    <property type="match status" value="1"/>
</dbReference>
<dbReference type="GO" id="GO:0043565">
    <property type="term" value="F:sequence-specific DNA binding"/>
    <property type="evidence" value="ECO:0007669"/>
    <property type="project" value="InterPro"/>
</dbReference>
<evidence type="ECO:0000256" key="1">
    <source>
        <dbReference type="ARBA" id="ARBA00022723"/>
    </source>
</evidence>
<organism evidence="7 8">
    <name type="scientific">Asparagus officinalis</name>
    <name type="common">Garden asparagus</name>
    <dbReference type="NCBI Taxonomy" id="4686"/>
    <lineage>
        <taxon>Eukaryota</taxon>
        <taxon>Viridiplantae</taxon>
        <taxon>Streptophyta</taxon>
        <taxon>Embryophyta</taxon>
        <taxon>Tracheophyta</taxon>
        <taxon>Spermatophyta</taxon>
        <taxon>Magnoliopsida</taxon>
        <taxon>Liliopsida</taxon>
        <taxon>Asparagales</taxon>
        <taxon>Asparagaceae</taxon>
        <taxon>Asparagoideae</taxon>
        <taxon>Asparagus</taxon>
    </lineage>
</organism>
<dbReference type="EMBL" id="CM007384">
    <property type="protein sequence ID" value="ONK72239.1"/>
    <property type="molecule type" value="Genomic_DNA"/>
</dbReference>
<dbReference type="PROSITE" id="PS50114">
    <property type="entry name" value="GATA_ZN_FINGER_2"/>
    <property type="match status" value="1"/>
</dbReference>
<dbReference type="GO" id="GO:0006355">
    <property type="term" value="P:regulation of DNA-templated transcription"/>
    <property type="evidence" value="ECO:0007669"/>
    <property type="project" value="InterPro"/>
</dbReference>
<keyword evidence="3" id="KW-0862">Zinc</keyword>
<dbReference type="Gene3D" id="3.30.50.10">
    <property type="entry name" value="Erythroid Transcription Factor GATA-1, subunit A"/>
    <property type="match status" value="1"/>
</dbReference>
<accession>A0A5P1F684</accession>
<dbReference type="Gramene" id="ONK72239">
    <property type="protein sequence ID" value="ONK72239"/>
    <property type="gene ID" value="A4U43_C04F17290"/>
</dbReference>
<feature type="compositionally biased region" description="Polar residues" evidence="5">
    <location>
        <begin position="8"/>
        <end position="19"/>
    </location>
</feature>
<dbReference type="InterPro" id="IPR013088">
    <property type="entry name" value="Znf_NHR/GATA"/>
</dbReference>
<gene>
    <name evidence="7" type="ORF">A4U43_C04F17290</name>
</gene>
<dbReference type="SUPFAM" id="SSF57716">
    <property type="entry name" value="Glucocorticoid receptor-like (DNA-binding domain)"/>
    <property type="match status" value="1"/>
</dbReference>
<proteinExistence type="predicted"/>
<reference evidence="8" key="1">
    <citation type="journal article" date="2017" name="Nat. Commun.">
        <title>The asparagus genome sheds light on the origin and evolution of a young Y chromosome.</title>
        <authorList>
            <person name="Harkess A."/>
            <person name="Zhou J."/>
            <person name="Xu C."/>
            <person name="Bowers J.E."/>
            <person name="Van der Hulst R."/>
            <person name="Ayyampalayam S."/>
            <person name="Mercati F."/>
            <person name="Riccardi P."/>
            <person name="McKain M.R."/>
            <person name="Kakrana A."/>
            <person name="Tang H."/>
            <person name="Ray J."/>
            <person name="Groenendijk J."/>
            <person name="Arikit S."/>
            <person name="Mathioni S.M."/>
            <person name="Nakano M."/>
            <person name="Shan H."/>
            <person name="Telgmann-Rauber A."/>
            <person name="Kanno A."/>
            <person name="Yue Z."/>
            <person name="Chen H."/>
            <person name="Li W."/>
            <person name="Chen Y."/>
            <person name="Xu X."/>
            <person name="Zhang Y."/>
            <person name="Luo S."/>
            <person name="Chen H."/>
            <person name="Gao J."/>
            <person name="Mao Z."/>
            <person name="Pires J.C."/>
            <person name="Luo M."/>
            <person name="Kudrna D."/>
            <person name="Wing R.A."/>
            <person name="Meyers B.C."/>
            <person name="Yi K."/>
            <person name="Kong H."/>
            <person name="Lavrijsen P."/>
            <person name="Sunseri F."/>
            <person name="Falavigna A."/>
            <person name="Ye Y."/>
            <person name="Leebens-Mack J.H."/>
            <person name="Chen G."/>
        </authorList>
    </citation>
    <scope>NUCLEOTIDE SEQUENCE [LARGE SCALE GENOMIC DNA]</scope>
    <source>
        <strain evidence="8">cv. DH0086</strain>
    </source>
</reference>
<dbReference type="InterPro" id="IPR000679">
    <property type="entry name" value="Znf_GATA"/>
</dbReference>
<evidence type="ECO:0000313" key="7">
    <source>
        <dbReference type="EMBL" id="ONK72239.1"/>
    </source>
</evidence>
<evidence type="ECO:0000313" key="8">
    <source>
        <dbReference type="Proteomes" id="UP000243459"/>
    </source>
</evidence>
<keyword evidence="2 4" id="KW-0863">Zinc-finger</keyword>
<dbReference type="Proteomes" id="UP000243459">
    <property type="component" value="Chromosome 4"/>
</dbReference>
<dbReference type="GO" id="GO:0008270">
    <property type="term" value="F:zinc ion binding"/>
    <property type="evidence" value="ECO:0007669"/>
    <property type="project" value="UniProtKB-KW"/>
</dbReference>
<dbReference type="PROSITE" id="PS00344">
    <property type="entry name" value="GATA_ZN_FINGER_1"/>
    <property type="match status" value="1"/>
</dbReference>
<evidence type="ECO:0000256" key="3">
    <source>
        <dbReference type="ARBA" id="ARBA00022833"/>
    </source>
</evidence>
<dbReference type="Pfam" id="PF00320">
    <property type="entry name" value="GATA"/>
    <property type="match status" value="1"/>
</dbReference>
<feature type="region of interest" description="Disordered" evidence="5">
    <location>
        <begin position="1"/>
        <end position="89"/>
    </location>
</feature>
<evidence type="ECO:0000256" key="4">
    <source>
        <dbReference type="PROSITE-ProRule" id="PRU00094"/>
    </source>
</evidence>
<evidence type="ECO:0000256" key="2">
    <source>
        <dbReference type="ARBA" id="ARBA00022771"/>
    </source>
</evidence>
<dbReference type="PANTHER" id="PTHR47255:SF4">
    <property type="entry name" value="GATA ZINC FINGER DOMAIN-CONTAINING PROTEIN 12"/>
    <property type="match status" value="1"/>
</dbReference>
<name>A0A5P1F684_ASPOF</name>
<keyword evidence="8" id="KW-1185">Reference proteome</keyword>
<evidence type="ECO:0000256" key="5">
    <source>
        <dbReference type="SAM" id="MobiDB-lite"/>
    </source>
</evidence>
<feature type="domain" description="GATA-type" evidence="6">
    <location>
        <begin position="99"/>
        <end position="128"/>
    </location>
</feature>
<keyword evidence="1" id="KW-0479">Metal-binding</keyword>
<evidence type="ECO:0000259" key="6">
    <source>
        <dbReference type="PROSITE" id="PS50114"/>
    </source>
</evidence>
<protein>
    <recommendedName>
        <fullName evidence="6">GATA-type domain-containing protein</fullName>
    </recommendedName>
</protein>
<dbReference type="InterPro" id="IPR052138">
    <property type="entry name" value="GATA_ZnFinger_Domain"/>
</dbReference>
<dbReference type="SMART" id="SM00401">
    <property type="entry name" value="ZnF_GATA"/>
    <property type="match status" value="1"/>
</dbReference>
<dbReference type="PANTHER" id="PTHR47255">
    <property type="entry name" value="GATA TRANSCRIPTION FACTOR 22-RELATED"/>
    <property type="match status" value="1"/>
</dbReference>
<dbReference type="AlphaFoldDB" id="A0A5P1F684"/>